<name>A0ABP6LL21_9ACTN</name>
<evidence type="ECO:0000256" key="1">
    <source>
        <dbReference type="SAM" id="MobiDB-lite"/>
    </source>
</evidence>
<comment type="caution">
    <text evidence="3">The sequence shown here is derived from an EMBL/GenBank/DDBJ whole genome shotgun (WGS) entry which is preliminary data.</text>
</comment>
<feature type="region of interest" description="Disordered" evidence="1">
    <location>
        <begin position="1"/>
        <end position="21"/>
    </location>
</feature>
<dbReference type="Proteomes" id="UP001499930">
    <property type="component" value="Unassembled WGS sequence"/>
</dbReference>
<reference evidence="4" key="1">
    <citation type="journal article" date="2019" name="Int. J. Syst. Evol. Microbiol.">
        <title>The Global Catalogue of Microorganisms (GCM) 10K type strain sequencing project: providing services to taxonomists for standard genome sequencing and annotation.</title>
        <authorList>
            <consortium name="The Broad Institute Genomics Platform"/>
            <consortium name="The Broad Institute Genome Sequencing Center for Infectious Disease"/>
            <person name="Wu L."/>
            <person name="Ma J."/>
        </authorList>
    </citation>
    <scope>NUCLEOTIDE SEQUENCE [LARGE SCALE GENOMIC DNA]</scope>
    <source>
        <strain evidence="4">JCM 3106</strain>
    </source>
</reference>
<sequence>MTSEGQMPETTSASGKPMVRGTPRDVAHIRFGSFALVAAIALGVLGVVAGIPWLTIVAGVLALVVIGDIVLAMRRQSRTPSGSTTEAG</sequence>
<keyword evidence="4" id="KW-1185">Reference proteome</keyword>
<protein>
    <recommendedName>
        <fullName evidence="5">DUF3040 domain-containing protein</fullName>
    </recommendedName>
</protein>
<keyword evidence="2" id="KW-0812">Transmembrane</keyword>
<evidence type="ECO:0000313" key="3">
    <source>
        <dbReference type="EMBL" id="GAA3042448.1"/>
    </source>
</evidence>
<evidence type="ECO:0000256" key="2">
    <source>
        <dbReference type="SAM" id="Phobius"/>
    </source>
</evidence>
<proteinExistence type="predicted"/>
<feature type="compositionally biased region" description="Polar residues" evidence="1">
    <location>
        <begin position="1"/>
        <end position="14"/>
    </location>
</feature>
<gene>
    <name evidence="3" type="ORF">GCM10017559_84380</name>
</gene>
<accession>A0ABP6LL21</accession>
<evidence type="ECO:0000313" key="4">
    <source>
        <dbReference type="Proteomes" id="UP001499930"/>
    </source>
</evidence>
<keyword evidence="2" id="KW-0472">Membrane</keyword>
<organism evidence="3 4">
    <name type="scientific">Streptosporangium longisporum</name>
    <dbReference type="NCBI Taxonomy" id="46187"/>
    <lineage>
        <taxon>Bacteria</taxon>
        <taxon>Bacillati</taxon>
        <taxon>Actinomycetota</taxon>
        <taxon>Actinomycetes</taxon>
        <taxon>Streptosporangiales</taxon>
        <taxon>Streptosporangiaceae</taxon>
        <taxon>Streptosporangium</taxon>
    </lineage>
</organism>
<evidence type="ECO:0008006" key="5">
    <source>
        <dbReference type="Google" id="ProtNLM"/>
    </source>
</evidence>
<dbReference type="EMBL" id="BAAAWD010000032">
    <property type="protein sequence ID" value="GAA3042448.1"/>
    <property type="molecule type" value="Genomic_DNA"/>
</dbReference>
<feature type="transmembrane region" description="Helical" evidence="2">
    <location>
        <begin position="26"/>
        <end position="45"/>
    </location>
</feature>
<dbReference type="RefSeq" id="WP_344908403.1">
    <property type="nucleotide sequence ID" value="NZ_BAAAWD010000032.1"/>
</dbReference>
<keyword evidence="2" id="KW-1133">Transmembrane helix</keyword>
<feature type="transmembrane region" description="Helical" evidence="2">
    <location>
        <begin position="51"/>
        <end position="71"/>
    </location>
</feature>